<dbReference type="InterPro" id="IPR008030">
    <property type="entry name" value="NmrA-like"/>
</dbReference>
<dbReference type="InterPro" id="IPR036291">
    <property type="entry name" value="NAD(P)-bd_dom_sf"/>
</dbReference>
<dbReference type="Gene3D" id="3.90.25.10">
    <property type="entry name" value="UDP-galactose 4-epimerase, domain 1"/>
    <property type="match status" value="1"/>
</dbReference>
<dbReference type="AlphaFoldDB" id="A0A9P8XYK3"/>
<dbReference type="InterPro" id="IPR045312">
    <property type="entry name" value="PCBER-like"/>
</dbReference>
<keyword evidence="1" id="KW-0521">NADP</keyword>
<evidence type="ECO:0000313" key="5">
    <source>
        <dbReference type="Proteomes" id="UP000756346"/>
    </source>
</evidence>
<keyword evidence="5" id="KW-1185">Reference proteome</keyword>
<reference evidence="4" key="1">
    <citation type="journal article" date="2021" name="Nat. Commun.">
        <title>Genetic determinants of endophytism in the Arabidopsis root mycobiome.</title>
        <authorList>
            <person name="Mesny F."/>
            <person name="Miyauchi S."/>
            <person name="Thiergart T."/>
            <person name="Pickel B."/>
            <person name="Atanasova L."/>
            <person name="Karlsson M."/>
            <person name="Huettel B."/>
            <person name="Barry K.W."/>
            <person name="Haridas S."/>
            <person name="Chen C."/>
            <person name="Bauer D."/>
            <person name="Andreopoulos W."/>
            <person name="Pangilinan J."/>
            <person name="LaButti K."/>
            <person name="Riley R."/>
            <person name="Lipzen A."/>
            <person name="Clum A."/>
            <person name="Drula E."/>
            <person name="Henrissat B."/>
            <person name="Kohler A."/>
            <person name="Grigoriev I.V."/>
            <person name="Martin F.M."/>
            <person name="Hacquard S."/>
        </authorList>
    </citation>
    <scope>NUCLEOTIDE SEQUENCE</scope>
    <source>
        <strain evidence="4">MPI-CAGE-CH-0230</strain>
    </source>
</reference>
<dbReference type="Pfam" id="PF05368">
    <property type="entry name" value="NmrA"/>
    <property type="match status" value="1"/>
</dbReference>
<dbReference type="RefSeq" id="XP_046007090.1">
    <property type="nucleotide sequence ID" value="XM_046161455.1"/>
</dbReference>
<evidence type="ECO:0000256" key="2">
    <source>
        <dbReference type="ARBA" id="ARBA00023002"/>
    </source>
</evidence>
<dbReference type="PANTHER" id="PTHR47706:SF6">
    <property type="entry name" value="NMRA-LIKE FAMILY PROTEIN (AFU_ORTHOLOGUE AFUA_6G00280)"/>
    <property type="match status" value="1"/>
</dbReference>
<comment type="caution">
    <text evidence="4">The sequence shown here is derived from an EMBL/GenBank/DDBJ whole genome shotgun (WGS) entry which is preliminary data.</text>
</comment>
<accession>A0A9P8XYK3</accession>
<dbReference type="Proteomes" id="UP000756346">
    <property type="component" value="Unassembled WGS sequence"/>
</dbReference>
<feature type="domain" description="NmrA-like" evidence="3">
    <location>
        <begin position="2"/>
        <end position="280"/>
    </location>
</feature>
<dbReference type="InterPro" id="IPR051609">
    <property type="entry name" value="NmrA/Isoflavone_reductase-like"/>
</dbReference>
<dbReference type="Gene3D" id="3.40.50.720">
    <property type="entry name" value="NAD(P)-binding Rossmann-like Domain"/>
    <property type="match status" value="1"/>
</dbReference>
<keyword evidence="2" id="KW-0560">Oxidoreductase</keyword>
<dbReference type="PANTHER" id="PTHR47706">
    <property type="entry name" value="NMRA-LIKE FAMILY PROTEIN"/>
    <property type="match status" value="1"/>
</dbReference>
<proteinExistence type="predicted"/>
<dbReference type="CDD" id="cd05259">
    <property type="entry name" value="PCBER_SDR_a"/>
    <property type="match status" value="1"/>
</dbReference>
<name>A0A9P8XYK3_9PEZI</name>
<dbReference type="EMBL" id="JAGTJQ010000010">
    <property type="protein sequence ID" value="KAH7020889.1"/>
    <property type="molecule type" value="Genomic_DNA"/>
</dbReference>
<evidence type="ECO:0000256" key="1">
    <source>
        <dbReference type="ARBA" id="ARBA00022857"/>
    </source>
</evidence>
<evidence type="ECO:0000259" key="3">
    <source>
        <dbReference type="Pfam" id="PF05368"/>
    </source>
</evidence>
<dbReference type="GeneID" id="70191001"/>
<organism evidence="4 5">
    <name type="scientific">Microdochium trichocladiopsis</name>
    <dbReference type="NCBI Taxonomy" id="1682393"/>
    <lineage>
        <taxon>Eukaryota</taxon>
        <taxon>Fungi</taxon>
        <taxon>Dikarya</taxon>
        <taxon>Ascomycota</taxon>
        <taxon>Pezizomycotina</taxon>
        <taxon>Sordariomycetes</taxon>
        <taxon>Xylariomycetidae</taxon>
        <taxon>Xylariales</taxon>
        <taxon>Microdochiaceae</taxon>
        <taxon>Microdochium</taxon>
    </lineage>
</organism>
<sequence>MRVAILGATGKTGQAIVDGLLESTTTKFELTALTRPSSVDKPETQALKARGVKIVPVDLTPSASLSARHNKASTEPAHVDRELVKILTGIDVVISATFFLNLAEQIPLIDAAKVAGVGRFVPCNFQTVAPRGVMALADAKYEVLDHIQRIRQPYTIIEVGWWYQIALPRLPSGRFDNNKHIVYTAAELVVADAGEGEGGKASSSSNYLPSALTDLRDVGRFVARIVADGERTLNKCVFAYGEVLTHKQLWDTVERLSGEKLERNEVTPQMLEERIAQVPADQQGKVGLPLAVHEYQRSWGVRGDNTPENARFLGFLTTRELYPDFQVTTHEEFVKDALAAAE</sequence>
<gene>
    <name evidence="4" type="ORF">B0I36DRAFT_393121</name>
</gene>
<protein>
    <recommendedName>
        <fullName evidence="3">NmrA-like domain-containing protein</fullName>
    </recommendedName>
</protein>
<dbReference type="GO" id="GO:0016491">
    <property type="term" value="F:oxidoreductase activity"/>
    <property type="evidence" value="ECO:0007669"/>
    <property type="project" value="UniProtKB-KW"/>
</dbReference>
<dbReference type="OrthoDB" id="419598at2759"/>
<evidence type="ECO:0000313" key="4">
    <source>
        <dbReference type="EMBL" id="KAH7020889.1"/>
    </source>
</evidence>
<dbReference type="SUPFAM" id="SSF51735">
    <property type="entry name" value="NAD(P)-binding Rossmann-fold domains"/>
    <property type="match status" value="1"/>
</dbReference>